<dbReference type="AlphaFoldDB" id="A0AAW5ABM0"/>
<dbReference type="PRINTS" id="PR00969">
    <property type="entry name" value="CHAPERONPILI"/>
</dbReference>
<protein>
    <submittedName>
        <fullName evidence="12">Fimbria/pilus periplasmic chaperone</fullName>
    </submittedName>
</protein>
<evidence type="ECO:0000256" key="2">
    <source>
        <dbReference type="ARBA" id="ARBA00007399"/>
    </source>
</evidence>
<keyword evidence="6 8" id="KW-0143">Chaperone</keyword>
<dbReference type="Gene3D" id="2.60.40.10">
    <property type="entry name" value="Immunoglobulins"/>
    <property type="match status" value="2"/>
</dbReference>
<proteinExistence type="inferred from homology"/>
<evidence type="ECO:0000256" key="4">
    <source>
        <dbReference type="ARBA" id="ARBA00022729"/>
    </source>
</evidence>
<dbReference type="InterPro" id="IPR008962">
    <property type="entry name" value="PapD-like_sf"/>
</dbReference>
<dbReference type="RefSeq" id="WP_070994968.1">
    <property type="nucleotide sequence ID" value="NZ_FNTR01000004.1"/>
</dbReference>
<dbReference type="SUPFAM" id="SSF49584">
    <property type="entry name" value="Periplasmic chaperone C-domain"/>
    <property type="match status" value="1"/>
</dbReference>
<evidence type="ECO:0000313" key="13">
    <source>
        <dbReference type="Proteomes" id="UP000814172"/>
    </source>
</evidence>
<accession>A0AAW5ABM0</accession>
<gene>
    <name evidence="12" type="ORF">GIW75_15225</name>
</gene>
<dbReference type="EMBL" id="WKEW01000048">
    <property type="protein sequence ID" value="MCF5058300.1"/>
    <property type="molecule type" value="Genomic_DNA"/>
</dbReference>
<comment type="caution">
    <text evidence="12">The sequence shown here is derived from an EMBL/GenBank/DDBJ whole genome shotgun (WGS) entry which is preliminary data.</text>
</comment>
<name>A0AAW5ABM0_9PSED</name>
<dbReference type="PANTHER" id="PTHR30251:SF2">
    <property type="entry name" value="FIMBRIAL CHAPERONE YADV-RELATED"/>
    <property type="match status" value="1"/>
</dbReference>
<dbReference type="FunFam" id="2.60.40.10:FF:000458">
    <property type="entry name" value="Molecular chaperone FimC"/>
    <property type="match status" value="1"/>
</dbReference>
<dbReference type="Pfam" id="PF02753">
    <property type="entry name" value="PapD_C"/>
    <property type="match status" value="1"/>
</dbReference>
<dbReference type="InterPro" id="IPR016147">
    <property type="entry name" value="Pili_assmbl_chaperone_N"/>
</dbReference>
<evidence type="ECO:0000256" key="6">
    <source>
        <dbReference type="ARBA" id="ARBA00023186"/>
    </source>
</evidence>
<dbReference type="GO" id="GO:0030288">
    <property type="term" value="C:outer membrane-bounded periplasmic space"/>
    <property type="evidence" value="ECO:0007669"/>
    <property type="project" value="InterPro"/>
</dbReference>
<evidence type="ECO:0000259" key="10">
    <source>
        <dbReference type="Pfam" id="PF00345"/>
    </source>
</evidence>
<dbReference type="Proteomes" id="UP000814172">
    <property type="component" value="Unassembled WGS sequence"/>
</dbReference>
<evidence type="ECO:0000256" key="9">
    <source>
        <dbReference type="SAM" id="SignalP"/>
    </source>
</evidence>
<feature type="domain" description="Pili assembly chaperone N-terminal" evidence="10">
    <location>
        <begin position="19"/>
        <end position="136"/>
    </location>
</feature>
<evidence type="ECO:0000259" key="11">
    <source>
        <dbReference type="Pfam" id="PF02753"/>
    </source>
</evidence>
<comment type="similarity">
    <text evidence="2 8">Belongs to the periplasmic pilus chaperone family.</text>
</comment>
<dbReference type="SUPFAM" id="SSF49354">
    <property type="entry name" value="PapD-like"/>
    <property type="match status" value="1"/>
</dbReference>
<dbReference type="InterPro" id="IPR001829">
    <property type="entry name" value="Pili_assmbl_chaperone_bac"/>
</dbReference>
<keyword evidence="13" id="KW-1185">Reference proteome</keyword>
<evidence type="ECO:0000256" key="5">
    <source>
        <dbReference type="ARBA" id="ARBA00022764"/>
    </source>
</evidence>
<dbReference type="Pfam" id="PF00345">
    <property type="entry name" value="PapD_N"/>
    <property type="match status" value="1"/>
</dbReference>
<keyword evidence="7" id="KW-0393">Immunoglobulin domain</keyword>
<dbReference type="InterPro" id="IPR050643">
    <property type="entry name" value="Periplasmic_pilus_chap"/>
</dbReference>
<feature type="signal peptide" evidence="9">
    <location>
        <begin position="1"/>
        <end position="18"/>
    </location>
</feature>
<evidence type="ECO:0000256" key="3">
    <source>
        <dbReference type="ARBA" id="ARBA00022558"/>
    </source>
</evidence>
<evidence type="ECO:0000313" key="12">
    <source>
        <dbReference type="EMBL" id="MCF5058300.1"/>
    </source>
</evidence>
<keyword evidence="5" id="KW-0574">Periplasm</keyword>
<keyword evidence="3" id="KW-1029">Fimbrium biogenesis</keyword>
<dbReference type="PANTHER" id="PTHR30251">
    <property type="entry name" value="PILUS ASSEMBLY CHAPERONE"/>
    <property type="match status" value="1"/>
</dbReference>
<dbReference type="InterPro" id="IPR013783">
    <property type="entry name" value="Ig-like_fold"/>
</dbReference>
<dbReference type="InterPro" id="IPR036316">
    <property type="entry name" value="Pili_assmbl_chap_C_dom_sf"/>
</dbReference>
<dbReference type="PROSITE" id="PS00635">
    <property type="entry name" value="PILI_CHAPERONE"/>
    <property type="match status" value="1"/>
</dbReference>
<reference evidence="12 13" key="1">
    <citation type="submission" date="2019-11" db="EMBL/GenBank/DDBJ databases">
        <title>Epiphytic Pseudomonas syringae from cherry orchards.</title>
        <authorList>
            <person name="Hulin M.T."/>
        </authorList>
    </citation>
    <scope>NUCLEOTIDE SEQUENCE [LARGE SCALE GENOMIC DNA]</scope>
    <source>
        <strain evidence="12 13">PA-6-9F</strain>
    </source>
</reference>
<evidence type="ECO:0000256" key="8">
    <source>
        <dbReference type="RuleBase" id="RU003918"/>
    </source>
</evidence>
<dbReference type="InterPro" id="IPR018046">
    <property type="entry name" value="Pili_assmbl_chaperone_CS"/>
</dbReference>
<organism evidence="12 13">
    <name type="scientific">Pseudomonas proteolytica</name>
    <dbReference type="NCBI Taxonomy" id="219574"/>
    <lineage>
        <taxon>Bacteria</taxon>
        <taxon>Pseudomonadati</taxon>
        <taxon>Pseudomonadota</taxon>
        <taxon>Gammaproteobacteria</taxon>
        <taxon>Pseudomonadales</taxon>
        <taxon>Pseudomonadaceae</taxon>
        <taxon>Pseudomonas</taxon>
    </lineage>
</organism>
<evidence type="ECO:0000256" key="7">
    <source>
        <dbReference type="ARBA" id="ARBA00023319"/>
    </source>
</evidence>
<dbReference type="InterPro" id="IPR016148">
    <property type="entry name" value="Pili_assmbl_chaperone_C"/>
</dbReference>
<dbReference type="GO" id="GO:0071555">
    <property type="term" value="P:cell wall organization"/>
    <property type="evidence" value="ECO:0007669"/>
    <property type="project" value="InterPro"/>
</dbReference>
<comment type="subcellular location">
    <subcellularLocation>
        <location evidence="1 8">Periplasm</location>
    </subcellularLocation>
</comment>
<sequence>MKVLTCFPLLMFSMSAYAGIQVDATRVIYNGGNQSSSLSIKNDSDDTYMVQSWLDTGDSTQNPKGLPIVVTPPILKLASKKEAVLRFIYSGQGLPQDKESLFWINVQEIPPAPKVENVLQVAIRTRIKLFYRPAALKIDLYKQAQALKWQRHGDGVVVTNNGPAHVTLGTLNFAKNGQLGCSLNGDMLMPLGNLRIALPPACRMARELSFSFINDYGGHTEIKDIRLDR</sequence>
<feature type="domain" description="Pili assembly chaperone C-terminal" evidence="11">
    <location>
        <begin position="158"/>
        <end position="220"/>
    </location>
</feature>
<evidence type="ECO:0000256" key="1">
    <source>
        <dbReference type="ARBA" id="ARBA00004418"/>
    </source>
</evidence>
<dbReference type="GeneID" id="55541060"/>
<feature type="chain" id="PRO_5043341390" evidence="9">
    <location>
        <begin position="19"/>
        <end position="229"/>
    </location>
</feature>
<keyword evidence="4 9" id="KW-0732">Signal</keyword>